<feature type="domain" description="GGDEF" evidence="2">
    <location>
        <begin position="196"/>
        <end position="324"/>
    </location>
</feature>
<sequence>MDAAASVPNTDETIYMNQQKYSAVDTFIHSMNFSENDTPHVKAISGENVKHSEDCSDELLNMIQKVNEQNHAPIKKEQEEIEKLKQIDQLAREDIIRQRNLEIAKQRAAEEASIREEKQNESLEEFRQLRNFVDLYLPEIPDDIPIEDDEDTEIEQPIEMVHESIIDWKYEATHDSLTGLLNKIAYDEDILSFNLEKGILVYYDINNLKLTNDILGHDAGNKLITTVASEINRQFNNQSYRIDGGNFIVITEGEKKDVENKISLITKALILHTKKDNNSIVYSASKGVAFANGEKDLIELKKEANQLLDNDKKRYKDSVRKTAPKKKDLKEISSDESRWKELAFKDRRTGCYNKTALDFKKITKLDSLTLISLENNMELKMSQLEEKTALLSELLLKSFDSEAVFYIEQGRFLVINAPNQDLESFKIKANTISLAVNYSQDTNFTEINEAIYVLEKAISKEPQKNLSYDERLSSAQRRLKANVKDKHEPIEAEDFEDIQHQIRRRRGDIIAIFMTSSDFNHLFIFADAEEFLEMLYELDGEIDFSYIYAMYQGGALYYGADKYSKEVTDLFQTIADGIPLDQEISEKDIQMIEGINTFEHVYIR</sequence>
<dbReference type="EMBL" id="PDYF01000028">
    <property type="protein sequence ID" value="PHU34319.1"/>
    <property type="molecule type" value="Genomic_DNA"/>
</dbReference>
<dbReference type="AlphaFoldDB" id="A0A2G3DTF4"/>
<dbReference type="PANTHER" id="PTHR33121">
    <property type="entry name" value="CYCLIC DI-GMP PHOSPHODIESTERASE PDEF"/>
    <property type="match status" value="1"/>
</dbReference>
<dbReference type="InterPro" id="IPR029787">
    <property type="entry name" value="Nucleotide_cyclase"/>
</dbReference>
<dbReference type="NCBIfam" id="TIGR00254">
    <property type="entry name" value="GGDEF"/>
    <property type="match status" value="1"/>
</dbReference>
<comment type="caution">
    <text evidence="3">The sequence shown here is derived from an EMBL/GenBank/DDBJ whole genome shotgun (WGS) entry which is preliminary data.</text>
</comment>
<dbReference type="SUPFAM" id="SSF55073">
    <property type="entry name" value="Nucleotide cyclase"/>
    <property type="match status" value="1"/>
</dbReference>
<dbReference type="Proteomes" id="UP000225889">
    <property type="component" value="Unassembled WGS sequence"/>
</dbReference>
<dbReference type="InterPro" id="IPR050706">
    <property type="entry name" value="Cyclic-di-GMP_PDE-like"/>
</dbReference>
<dbReference type="InterPro" id="IPR000160">
    <property type="entry name" value="GGDEF_dom"/>
</dbReference>
<dbReference type="Pfam" id="PF00990">
    <property type="entry name" value="GGDEF"/>
    <property type="match status" value="1"/>
</dbReference>
<keyword evidence="1" id="KW-0175">Coiled coil</keyword>
<reference evidence="3 4" key="1">
    <citation type="submission" date="2017-10" db="EMBL/GenBank/DDBJ databases">
        <title>Resolving the taxonomy of Roseburia spp., Eubacterium rectale and Agathobacter spp. through phylogenomic analysis.</title>
        <authorList>
            <person name="Sheridan P.O."/>
            <person name="Walker A.W."/>
            <person name="Duncan S.H."/>
            <person name="Scott K.P."/>
            <person name="Toole P.W.O."/>
            <person name="Luis P."/>
            <person name="Flint H.J."/>
        </authorList>
    </citation>
    <scope>NUCLEOTIDE SEQUENCE [LARGE SCALE GENOMIC DNA]</scope>
    <source>
        <strain evidence="3 4">JK626</strain>
    </source>
</reference>
<dbReference type="PROSITE" id="PS50887">
    <property type="entry name" value="GGDEF"/>
    <property type="match status" value="1"/>
</dbReference>
<dbReference type="RefSeq" id="WP_099392419.1">
    <property type="nucleotide sequence ID" value="NZ_PDYF01000028.1"/>
</dbReference>
<proteinExistence type="predicted"/>
<accession>A0A2G3DTF4</accession>
<protein>
    <recommendedName>
        <fullName evidence="2">GGDEF domain-containing protein</fullName>
    </recommendedName>
</protein>
<dbReference type="PANTHER" id="PTHR33121:SF71">
    <property type="entry name" value="OXYGEN SENSOR PROTEIN DOSP"/>
    <property type="match status" value="1"/>
</dbReference>
<organism evidence="3 4">
    <name type="scientific">Pseudobutyrivibrio ruminis</name>
    <dbReference type="NCBI Taxonomy" id="46206"/>
    <lineage>
        <taxon>Bacteria</taxon>
        <taxon>Bacillati</taxon>
        <taxon>Bacillota</taxon>
        <taxon>Clostridia</taxon>
        <taxon>Lachnospirales</taxon>
        <taxon>Lachnospiraceae</taxon>
        <taxon>Pseudobutyrivibrio</taxon>
    </lineage>
</organism>
<evidence type="ECO:0000256" key="1">
    <source>
        <dbReference type="SAM" id="Coils"/>
    </source>
</evidence>
<dbReference type="InterPro" id="IPR043128">
    <property type="entry name" value="Rev_trsase/Diguanyl_cyclase"/>
</dbReference>
<dbReference type="SMART" id="SM00267">
    <property type="entry name" value="GGDEF"/>
    <property type="match status" value="1"/>
</dbReference>
<gene>
    <name evidence="3" type="ORF">CSX01_10900</name>
</gene>
<evidence type="ECO:0000313" key="4">
    <source>
        <dbReference type="Proteomes" id="UP000225889"/>
    </source>
</evidence>
<evidence type="ECO:0000313" key="3">
    <source>
        <dbReference type="EMBL" id="PHU34319.1"/>
    </source>
</evidence>
<evidence type="ECO:0000259" key="2">
    <source>
        <dbReference type="PROSITE" id="PS50887"/>
    </source>
</evidence>
<dbReference type="Gene3D" id="3.30.70.270">
    <property type="match status" value="1"/>
</dbReference>
<feature type="coiled-coil region" evidence="1">
    <location>
        <begin position="74"/>
        <end position="121"/>
    </location>
</feature>
<dbReference type="GO" id="GO:0071111">
    <property type="term" value="F:cyclic-guanylate-specific phosphodiesterase activity"/>
    <property type="evidence" value="ECO:0007669"/>
    <property type="project" value="InterPro"/>
</dbReference>
<name>A0A2G3DTF4_9FIRM</name>
<reference evidence="3 4" key="2">
    <citation type="submission" date="2017-10" db="EMBL/GenBank/DDBJ databases">
        <authorList>
            <person name="Banno H."/>
            <person name="Chua N.-H."/>
        </authorList>
    </citation>
    <scope>NUCLEOTIDE SEQUENCE [LARGE SCALE GENOMIC DNA]</scope>
    <source>
        <strain evidence="3 4">JK626</strain>
    </source>
</reference>